<sequence>MHNAAMSSAQHLAAHTGHRIRLVMLLGLAALGVMAVIASMLWNARQERLREAGKTTLNYSAIIEARLDATLRRCDTVLLTLTRTLPLEALQTSAIAAHTARISATLDSSLLNFDEISGIRVFGAGGDLLYTSGEMPANGINISDRGYFQSLRDQPGAGLVFSEVIVSRATGRETITASRALRDAQGRFRGVVTIGLKLEYFQKLFQSLAIGAHGLISIRRSDDFRLVLRWPPIDAEINQPLPANALTRSAISAGQREGTTEYKGVLDGITRTFSFHVLEPYPFYVLSALAHDEVLAGWRRTATTLGASSALLLALMVYLLLRLARMETRQQALLAGQSESEEVFRHLFEDMNDPILLIRDGAFVDCNAATLKLLGYSSKQQFLDRRPAEISPEHQPDGRSSEEKAAAMITTALQMGYHRFEWMHSRADGSNVPVEVTLTPITMSGAVVLHTLWRDISERLAAERRLRLLANVFERSGEAIMITDRDNRILEVNQAFVRLTGYGADEVRGHNPSILSSGRTTREEFKAMWQAIENDSFWQGEVWDKRKDGSFYPKWLTISAVRNGRGEIDYYIGSFADMTERKAAQERINHLALHDTLTGLPNRYNLQGRLDQALATARRDAGRVALLFIDMDRFKNINDTLGHHLGDGLLQEVAVRLTASVRDSDVVARLGGDEFVVVLTGVEAAAAGTVADKILKALGSTYRIDAHELHTTPSIGIAIFPDDGDTAEALMQNADTAMYHAKSAGRNNVQFFTASMNQAAKDRHELEGGLHLALEREELELHYQPQVDGLGRVIGAEALLRWQSPDHGLVSPPSFIPLAEETGLILPIGSWVLATACAQLKAWSGDARLCSLQLAVNVSPREFRQSDFAEQVRRIIESSGANPARLKLELTESLVLDNVEDTILKMQTIKKLGIAFSLDDFGTGYSSLSYLTRLPLDQLKIDRSFVLKLPDNVSDGIVTQTIITMAAGLGLNAIAEGVETEVQREFLERHGCHAYQGYLFSRPLPLEEFEGFVFAH</sequence>
<evidence type="ECO:0000256" key="5">
    <source>
        <dbReference type="ARBA" id="ARBA00022692"/>
    </source>
</evidence>
<keyword evidence="5 12" id="KW-0812">Transmembrane</keyword>
<dbReference type="SUPFAM" id="SSF141868">
    <property type="entry name" value="EAL domain-like"/>
    <property type="match status" value="1"/>
</dbReference>
<dbReference type="FunFam" id="3.30.70.270:FF:000001">
    <property type="entry name" value="Diguanylate cyclase domain protein"/>
    <property type="match status" value="1"/>
</dbReference>
<proteinExistence type="predicted"/>
<dbReference type="GO" id="GO:0000160">
    <property type="term" value="P:phosphorelay signal transduction system"/>
    <property type="evidence" value="ECO:0007669"/>
    <property type="project" value="UniProtKB-KW"/>
</dbReference>
<dbReference type="PANTHER" id="PTHR44757:SF2">
    <property type="entry name" value="BIOFILM ARCHITECTURE MAINTENANCE PROTEIN MBAA"/>
    <property type="match status" value="1"/>
</dbReference>
<dbReference type="InterPro" id="IPR001610">
    <property type="entry name" value="PAC"/>
</dbReference>
<keyword evidence="10" id="KW-0902">Two-component regulatory system</keyword>
<evidence type="ECO:0000313" key="18">
    <source>
        <dbReference type="Proteomes" id="UP000031637"/>
    </source>
</evidence>
<keyword evidence="18" id="KW-1185">Reference proteome</keyword>
<dbReference type="InterPro" id="IPR029151">
    <property type="entry name" value="Sensor-like_sf"/>
</dbReference>
<dbReference type="Pfam" id="PF00990">
    <property type="entry name" value="GGDEF"/>
    <property type="match status" value="1"/>
</dbReference>
<dbReference type="Gene3D" id="3.30.70.270">
    <property type="match status" value="1"/>
</dbReference>
<dbReference type="SMART" id="SM00052">
    <property type="entry name" value="EAL"/>
    <property type="match status" value="1"/>
</dbReference>
<dbReference type="Pfam" id="PF02743">
    <property type="entry name" value="dCache_1"/>
    <property type="match status" value="1"/>
</dbReference>
<dbReference type="InterPro" id="IPR000700">
    <property type="entry name" value="PAS-assoc_C"/>
</dbReference>
<dbReference type="GO" id="GO:0005886">
    <property type="term" value="C:plasma membrane"/>
    <property type="evidence" value="ECO:0007669"/>
    <property type="project" value="UniProtKB-SubCell"/>
</dbReference>
<dbReference type="PANTHER" id="PTHR44757">
    <property type="entry name" value="DIGUANYLATE CYCLASE DGCP"/>
    <property type="match status" value="1"/>
</dbReference>
<dbReference type="Gene3D" id="3.20.20.450">
    <property type="entry name" value="EAL domain"/>
    <property type="match status" value="1"/>
</dbReference>
<dbReference type="InterPro" id="IPR029787">
    <property type="entry name" value="Nucleotide_cyclase"/>
</dbReference>
<dbReference type="EMBL" id="AP012547">
    <property type="protein sequence ID" value="BAO30872.1"/>
    <property type="molecule type" value="Genomic_DNA"/>
</dbReference>
<protein>
    <submittedName>
        <fullName evidence="17">PAS/PAC sensor-containing diguanylate cyclase/phosphodiesterase</fullName>
    </submittedName>
</protein>
<dbReference type="InterPro" id="IPR000014">
    <property type="entry name" value="PAS"/>
</dbReference>
<dbReference type="PROSITE" id="PS50883">
    <property type="entry name" value="EAL"/>
    <property type="match status" value="1"/>
</dbReference>
<dbReference type="Pfam" id="PF13426">
    <property type="entry name" value="PAS_9"/>
    <property type="match status" value="2"/>
</dbReference>
<evidence type="ECO:0000256" key="12">
    <source>
        <dbReference type="SAM" id="Phobius"/>
    </source>
</evidence>
<evidence type="ECO:0000256" key="7">
    <source>
        <dbReference type="ARBA" id="ARBA00022777"/>
    </source>
</evidence>
<dbReference type="PROSITE" id="PS50113">
    <property type="entry name" value="PAC"/>
    <property type="match status" value="1"/>
</dbReference>
<feature type="domain" description="EAL" evidence="15">
    <location>
        <begin position="763"/>
        <end position="1016"/>
    </location>
</feature>
<feature type="domain" description="PAS" evidence="13">
    <location>
        <begin position="465"/>
        <end position="511"/>
    </location>
</feature>
<dbReference type="AlphaFoldDB" id="W0SIU6"/>
<dbReference type="SMART" id="SM00086">
    <property type="entry name" value="PAC"/>
    <property type="match status" value="2"/>
</dbReference>
<dbReference type="CDD" id="cd01948">
    <property type="entry name" value="EAL"/>
    <property type="match status" value="1"/>
</dbReference>
<keyword evidence="3" id="KW-0597">Phosphoprotein</keyword>
<dbReference type="PROSITE" id="PS50887">
    <property type="entry name" value="GGDEF"/>
    <property type="match status" value="1"/>
</dbReference>
<evidence type="ECO:0000259" key="15">
    <source>
        <dbReference type="PROSITE" id="PS50883"/>
    </source>
</evidence>
<evidence type="ECO:0000256" key="10">
    <source>
        <dbReference type="ARBA" id="ARBA00023012"/>
    </source>
</evidence>
<evidence type="ECO:0000256" key="4">
    <source>
        <dbReference type="ARBA" id="ARBA00022679"/>
    </source>
</evidence>
<dbReference type="InterPro" id="IPR035965">
    <property type="entry name" value="PAS-like_dom_sf"/>
</dbReference>
<dbReference type="CDD" id="cd01949">
    <property type="entry name" value="GGDEF"/>
    <property type="match status" value="1"/>
</dbReference>
<keyword evidence="8" id="KW-0067">ATP-binding</keyword>
<feature type="domain" description="PAC" evidence="14">
    <location>
        <begin position="538"/>
        <end position="590"/>
    </location>
</feature>
<dbReference type="Gene3D" id="3.30.450.20">
    <property type="entry name" value="PAS domain"/>
    <property type="match status" value="4"/>
</dbReference>
<dbReference type="SUPFAM" id="SSF55785">
    <property type="entry name" value="PYP-like sensor domain (PAS domain)"/>
    <property type="match status" value="2"/>
</dbReference>
<keyword evidence="11 12" id="KW-0472">Membrane</keyword>
<dbReference type="CDD" id="cd12914">
    <property type="entry name" value="PDC1_DGC_like"/>
    <property type="match status" value="1"/>
</dbReference>
<keyword evidence="6" id="KW-0547">Nucleotide-binding</keyword>
<name>W0SIU6_9PROT</name>
<dbReference type="InterPro" id="IPR033479">
    <property type="entry name" value="dCache_1"/>
</dbReference>
<gene>
    <name evidence="17" type="ORF">SUTH_03094</name>
</gene>
<evidence type="ECO:0000313" key="17">
    <source>
        <dbReference type="EMBL" id="BAO30872.1"/>
    </source>
</evidence>
<dbReference type="NCBIfam" id="TIGR00229">
    <property type="entry name" value="sensory_box"/>
    <property type="match status" value="2"/>
</dbReference>
<evidence type="ECO:0000256" key="1">
    <source>
        <dbReference type="ARBA" id="ARBA00004651"/>
    </source>
</evidence>
<evidence type="ECO:0000256" key="2">
    <source>
        <dbReference type="ARBA" id="ARBA00022475"/>
    </source>
</evidence>
<dbReference type="CDD" id="cd00130">
    <property type="entry name" value="PAS"/>
    <property type="match status" value="2"/>
</dbReference>
<dbReference type="GO" id="GO:0016301">
    <property type="term" value="F:kinase activity"/>
    <property type="evidence" value="ECO:0007669"/>
    <property type="project" value="UniProtKB-KW"/>
</dbReference>
<evidence type="ECO:0000256" key="8">
    <source>
        <dbReference type="ARBA" id="ARBA00022840"/>
    </source>
</evidence>
<dbReference type="Proteomes" id="UP000031637">
    <property type="component" value="Chromosome"/>
</dbReference>
<evidence type="ECO:0000259" key="14">
    <source>
        <dbReference type="PROSITE" id="PS50113"/>
    </source>
</evidence>
<dbReference type="InterPro" id="IPR001633">
    <property type="entry name" value="EAL_dom"/>
</dbReference>
<evidence type="ECO:0000259" key="16">
    <source>
        <dbReference type="PROSITE" id="PS50887"/>
    </source>
</evidence>
<dbReference type="STRING" id="1223802.SUTH_03094"/>
<evidence type="ECO:0000256" key="11">
    <source>
        <dbReference type="ARBA" id="ARBA00023136"/>
    </source>
</evidence>
<feature type="transmembrane region" description="Helical" evidence="12">
    <location>
        <begin position="20"/>
        <end position="42"/>
    </location>
</feature>
<dbReference type="GO" id="GO:0005524">
    <property type="term" value="F:ATP binding"/>
    <property type="evidence" value="ECO:0007669"/>
    <property type="project" value="UniProtKB-KW"/>
</dbReference>
<keyword evidence="9 12" id="KW-1133">Transmembrane helix</keyword>
<dbReference type="SUPFAM" id="SSF103190">
    <property type="entry name" value="Sensory domain-like"/>
    <property type="match status" value="1"/>
</dbReference>
<dbReference type="HOGENOM" id="CLU_000445_70_44_4"/>
<dbReference type="NCBIfam" id="TIGR00254">
    <property type="entry name" value="GGDEF"/>
    <property type="match status" value="1"/>
</dbReference>
<dbReference type="InterPro" id="IPR043128">
    <property type="entry name" value="Rev_trsase/Diguanyl_cyclase"/>
</dbReference>
<evidence type="ECO:0000256" key="6">
    <source>
        <dbReference type="ARBA" id="ARBA00022741"/>
    </source>
</evidence>
<dbReference type="InterPro" id="IPR035919">
    <property type="entry name" value="EAL_sf"/>
</dbReference>
<dbReference type="SMART" id="SM00091">
    <property type="entry name" value="PAS"/>
    <property type="match status" value="2"/>
</dbReference>
<accession>W0SIU6</accession>
<evidence type="ECO:0000259" key="13">
    <source>
        <dbReference type="PROSITE" id="PS50112"/>
    </source>
</evidence>
<organism evidence="17 18">
    <name type="scientific">Sulfuritalea hydrogenivorans sk43H</name>
    <dbReference type="NCBI Taxonomy" id="1223802"/>
    <lineage>
        <taxon>Bacteria</taxon>
        <taxon>Pseudomonadati</taxon>
        <taxon>Pseudomonadota</taxon>
        <taxon>Betaproteobacteria</taxon>
        <taxon>Nitrosomonadales</taxon>
        <taxon>Sterolibacteriaceae</taxon>
        <taxon>Sulfuritalea</taxon>
    </lineage>
</organism>
<evidence type="ECO:0000256" key="9">
    <source>
        <dbReference type="ARBA" id="ARBA00022989"/>
    </source>
</evidence>
<feature type="domain" description="GGDEF" evidence="16">
    <location>
        <begin position="622"/>
        <end position="754"/>
    </location>
</feature>
<dbReference type="PROSITE" id="PS50112">
    <property type="entry name" value="PAS"/>
    <property type="match status" value="1"/>
</dbReference>
<dbReference type="SUPFAM" id="SSF55073">
    <property type="entry name" value="Nucleotide cyclase"/>
    <property type="match status" value="1"/>
</dbReference>
<dbReference type="SMART" id="SM00267">
    <property type="entry name" value="GGDEF"/>
    <property type="match status" value="1"/>
</dbReference>
<dbReference type="InterPro" id="IPR052155">
    <property type="entry name" value="Biofilm_reg_signaling"/>
</dbReference>
<reference evidence="17 18" key="1">
    <citation type="journal article" date="2014" name="Syst. Appl. Microbiol.">
        <title>Complete genomes of freshwater sulfur oxidizers Sulfuricella denitrificans skB26 and Sulfuritalea hydrogenivorans sk43H: genetic insights into the sulfur oxidation pathway of betaproteobacteria.</title>
        <authorList>
            <person name="Watanabe T."/>
            <person name="Kojima H."/>
            <person name="Fukui M."/>
        </authorList>
    </citation>
    <scope>NUCLEOTIDE SEQUENCE [LARGE SCALE GENOMIC DNA]</scope>
    <source>
        <strain evidence="17">DSM22779</strain>
    </source>
</reference>
<keyword evidence="4" id="KW-0808">Transferase</keyword>
<dbReference type="InterPro" id="IPR000160">
    <property type="entry name" value="GGDEF_dom"/>
</dbReference>
<keyword evidence="2" id="KW-1003">Cell membrane</keyword>
<dbReference type="Pfam" id="PF00563">
    <property type="entry name" value="EAL"/>
    <property type="match status" value="1"/>
</dbReference>
<comment type="subcellular location">
    <subcellularLocation>
        <location evidence="1">Cell membrane</location>
        <topology evidence="1">Multi-pass membrane protein</topology>
    </subcellularLocation>
</comment>
<dbReference type="KEGG" id="shd:SUTH_03094"/>
<keyword evidence="7" id="KW-0418">Kinase</keyword>
<evidence type="ECO:0000256" key="3">
    <source>
        <dbReference type="ARBA" id="ARBA00022553"/>
    </source>
</evidence>
<dbReference type="CDD" id="cd12915">
    <property type="entry name" value="PDC2_DGC_like"/>
    <property type="match status" value="1"/>
</dbReference>